<dbReference type="GO" id="GO:0004930">
    <property type="term" value="F:G protein-coupled receptor activity"/>
    <property type="evidence" value="ECO:0007669"/>
    <property type="project" value="InterPro"/>
</dbReference>
<feature type="transmembrane region" description="Helical" evidence="5">
    <location>
        <begin position="93"/>
        <end position="115"/>
    </location>
</feature>
<evidence type="ECO:0000256" key="5">
    <source>
        <dbReference type="SAM" id="Phobius"/>
    </source>
</evidence>
<proteinExistence type="predicted"/>
<organism evidence="7 8">
    <name type="scientific">Pristionchus fissidentatus</name>
    <dbReference type="NCBI Taxonomy" id="1538716"/>
    <lineage>
        <taxon>Eukaryota</taxon>
        <taxon>Metazoa</taxon>
        <taxon>Ecdysozoa</taxon>
        <taxon>Nematoda</taxon>
        <taxon>Chromadorea</taxon>
        <taxon>Rhabditida</taxon>
        <taxon>Rhabditina</taxon>
        <taxon>Diplogasteromorpha</taxon>
        <taxon>Diplogasteroidea</taxon>
        <taxon>Neodiplogasteridae</taxon>
        <taxon>Pristionchus</taxon>
    </lineage>
</organism>
<dbReference type="EMBL" id="BTSY01000007">
    <property type="protein sequence ID" value="GMT35633.1"/>
    <property type="molecule type" value="Genomic_DNA"/>
</dbReference>
<dbReference type="PANTHER" id="PTHR47023:SF1">
    <property type="entry name" value="SEX PEPTIDE RECEPTOR"/>
    <property type="match status" value="1"/>
</dbReference>
<name>A0AAV5WY45_9BILA</name>
<feature type="transmembrane region" description="Helical" evidence="5">
    <location>
        <begin position="12"/>
        <end position="37"/>
    </location>
</feature>
<evidence type="ECO:0000256" key="1">
    <source>
        <dbReference type="ARBA" id="ARBA00004370"/>
    </source>
</evidence>
<protein>
    <recommendedName>
        <fullName evidence="6">G-protein coupled receptors family 1 profile domain-containing protein</fullName>
    </recommendedName>
</protein>
<dbReference type="GO" id="GO:0016020">
    <property type="term" value="C:membrane"/>
    <property type="evidence" value="ECO:0007669"/>
    <property type="project" value="UniProtKB-SubCell"/>
</dbReference>
<keyword evidence="8" id="KW-1185">Reference proteome</keyword>
<feature type="non-terminal residue" evidence="7">
    <location>
        <position position="1"/>
    </location>
</feature>
<dbReference type="SUPFAM" id="SSF81321">
    <property type="entry name" value="Family A G protein-coupled receptor-like"/>
    <property type="match status" value="1"/>
</dbReference>
<evidence type="ECO:0000256" key="3">
    <source>
        <dbReference type="ARBA" id="ARBA00022989"/>
    </source>
</evidence>
<dbReference type="Proteomes" id="UP001432322">
    <property type="component" value="Unassembled WGS sequence"/>
</dbReference>
<evidence type="ECO:0000256" key="4">
    <source>
        <dbReference type="ARBA" id="ARBA00023136"/>
    </source>
</evidence>
<reference evidence="7" key="1">
    <citation type="submission" date="2023-10" db="EMBL/GenBank/DDBJ databases">
        <title>Genome assembly of Pristionchus species.</title>
        <authorList>
            <person name="Yoshida K."/>
            <person name="Sommer R.J."/>
        </authorList>
    </citation>
    <scope>NUCLEOTIDE SEQUENCE</scope>
    <source>
        <strain evidence="7">RS5133</strain>
    </source>
</reference>
<keyword evidence="3 5" id="KW-1133">Transmembrane helix</keyword>
<dbReference type="Gene3D" id="1.20.1070.10">
    <property type="entry name" value="Rhodopsin 7-helix transmembrane proteins"/>
    <property type="match status" value="1"/>
</dbReference>
<keyword evidence="4 5" id="KW-0472">Membrane</keyword>
<dbReference type="InterPro" id="IPR000276">
    <property type="entry name" value="GPCR_Rhodpsn"/>
</dbReference>
<evidence type="ECO:0000313" key="8">
    <source>
        <dbReference type="Proteomes" id="UP001432322"/>
    </source>
</evidence>
<dbReference type="PRINTS" id="PR00237">
    <property type="entry name" value="GPCRRHODOPSN"/>
</dbReference>
<accession>A0AAV5WY45</accession>
<dbReference type="InterPro" id="IPR053071">
    <property type="entry name" value="GPCR1-related_rcpt"/>
</dbReference>
<dbReference type="AlphaFoldDB" id="A0AAV5WY45"/>
<evidence type="ECO:0000313" key="7">
    <source>
        <dbReference type="EMBL" id="GMT35633.1"/>
    </source>
</evidence>
<comment type="subcellular location">
    <subcellularLocation>
        <location evidence="1">Membrane</location>
    </subcellularLocation>
</comment>
<feature type="transmembrane region" description="Helical" evidence="5">
    <location>
        <begin position="49"/>
        <end position="73"/>
    </location>
</feature>
<sequence>NIKNGRTSIVFLQLYVFVLPMIAIVTLITNLLVIGVLSKKNLRTPTNYILLTMALCELLTGLSSAPWSVYYLVIYDITPDLEMSDWWCRYHQFFALHMPALFHTAAIWLTCYLAIQRYFYISMPSLMASSYTEE</sequence>
<dbReference type="InterPro" id="IPR017452">
    <property type="entry name" value="GPCR_Rhodpsn_7TM"/>
</dbReference>
<dbReference type="PANTHER" id="PTHR47023">
    <property type="entry name" value="SEX PEPTIDE RECEPTOR"/>
    <property type="match status" value="1"/>
</dbReference>
<evidence type="ECO:0000256" key="2">
    <source>
        <dbReference type="ARBA" id="ARBA00022692"/>
    </source>
</evidence>
<dbReference type="PROSITE" id="PS50262">
    <property type="entry name" value="G_PROTEIN_RECEP_F1_2"/>
    <property type="match status" value="1"/>
</dbReference>
<dbReference type="Pfam" id="PF00001">
    <property type="entry name" value="7tm_1"/>
    <property type="match status" value="1"/>
</dbReference>
<gene>
    <name evidence="7" type="ORF">PFISCL1PPCAC_26930</name>
</gene>
<evidence type="ECO:0000259" key="6">
    <source>
        <dbReference type="PROSITE" id="PS50262"/>
    </source>
</evidence>
<keyword evidence="2 5" id="KW-0812">Transmembrane</keyword>
<feature type="domain" description="G-protein coupled receptors family 1 profile" evidence="6">
    <location>
        <begin position="29"/>
        <end position="134"/>
    </location>
</feature>
<comment type="caution">
    <text evidence="7">The sequence shown here is derived from an EMBL/GenBank/DDBJ whole genome shotgun (WGS) entry which is preliminary data.</text>
</comment>